<sequence length="108" mass="12079">MIETLRLAGACWVLILWTHRAAEAGYDRRMERIPSETSQLVFATDGWASAVACRQLPPGCSTFHFVFSLCQAESIRKAKDKGNGENKPMINDKDKDKVVNTSECQETT</sequence>
<feature type="region of interest" description="Disordered" evidence="1">
    <location>
        <begin position="77"/>
        <end position="108"/>
    </location>
</feature>
<organism evidence="3 4">
    <name type="scientific">Aspergillus indologenus CBS 114.80</name>
    <dbReference type="NCBI Taxonomy" id="1450541"/>
    <lineage>
        <taxon>Eukaryota</taxon>
        <taxon>Fungi</taxon>
        <taxon>Dikarya</taxon>
        <taxon>Ascomycota</taxon>
        <taxon>Pezizomycotina</taxon>
        <taxon>Eurotiomycetes</taxon>
        <taxon>Eurotiomycetidae</taxon>
        <taxon>Eurotiales</taxon>
        <taxon>Aspergillaceae</taxon>
        <taxon>Aspergillus</taxon>
        <taxon>Aspergillus subgen. Circumdati</taxon>
    </lineage>
</organism>
<feature type="signal peptide" evidence="2">
    <location>
        <begin position="1"/>
        <end position="24"/>
    </location>
</feature>
<keyword evidence="4" id="KW-1185">Reference proteome</keyword>
<gene>
    <name evidence="3" type="ORF">BP00DRAFT_68072</name>
</gene>
<feature type="compositionally biased region" description="Basic and acidic residues" evidence="1">
    <location>
        <begin position="77"/>
        <end position="98"/>
    </location>
</feature>
<feature type="chain" id="PRO_5016042239" description="Secreted protein" evidence="2">
    <location>
        <begin position="25"/>
        <end position="108"/>
    </location>
</feature>
<evidence type="ECO:0000256" key="1">
    <source>
        <dbReference type="SAM" id="MobiDB-lite"/>
    </source>
</evidence>
<feature type="compositionally biased region" description="Polar residues" evidence="1">
    <location>
        <begin position="99"/>
        <end position="108"/>
    </location>
</feature>
<accession>A0A2V5HUB1</accession>
<dbReference type="AlphaFoldDB" id="A0A2V5HUB1"/>
<dbReference type="EMBL" id="KZ825604">
    <property type="protein sequence ID" value="PYI26292.1"/>
    <property type="molecule type" value="Genomic_DNA"/>
</dbReference>
<proteinExistence type="predicted"/>
<evidence type="ECO:0000256" key="2">
    <source>
        <dbReference type="SAM" id="SignalP"/>
    </source>
</evidence>
<evidence type="ECO:0008006" key="5">
    <source>
        <dbReference type="Google" id="ProtNLM"/>
    </source>
</evidence>
<keyword evidence="2" id="KW-0732">Signal</keyword>
<evidence type="ECO:0000313" key="3">
    <source>
        <dbReference type="EMBL" id="PYI26292.1"/>
    </source>
</evidence>
<name>A0A2V5HUB1_9EURO</name>
<reference evidence="3 4" key="1">
    <citation type="submission" date="2018-02" db="EMBL/GenBank/DDBJ databases">
        <title>The genomes of Aspergillus section Nigri reveals drivers in fungal speciation.</title>
        <authorList>
            <consortium name="DOE Joint Genome Institute"/>
            <person name="Vesth T.C."/>
            <person name="Nybo J."/>
            <person name="Theobald S."/>
            <person name="Brandl J."/>
            <person name="Frisvad J.C."/>
            <person name="Nielsen K.F."/>
            <person name="Lyhne E.K."/>
            <person name="Kogle M.E."/>
            <person name="Kuo A."/>
            <person name="Riley R."/>
            <person name="Clum A."/>
            <person name="Nolan M."/>
            <person name="Lipzen A."/>
            <person name="Salamov A."/>
            <person name="Henrissat B."/>
            <person name="Wiebenga A."/>
            <person name="De vries R.P."/>
            <person name="Grigoriev I.V."/>
            <person name="Mortensen U.H."/>
            <person name="Andersen M.R."/>
            <person name="Baker S.E."/>
        </authorList>
    </citation>
    <scope>NUCLEOTIDE SEQUENCE [LARGE SCALE GENOMIC DNA]</scope>
    <source>
        <strain evidence="3 4">CBS 114.80</strain>
    </source>
</reference>
<evidence type="ECO:0000313" key="4">
    <source>
        <dbReference type="Proteomes" id="UP000248817"/>
    </source>
</evidence>
<protein>
    <recommendedName>
        <fullName evidence="5">Secreted protein</fullName>
    </recommendedName>
</protein>
<dbReference type="Proteomes" id="UP000248817">
    <property type="component" value="Unassembled WGS sequence"/>
</dbReference>